<dbReference type="InterPro" id="IPR051188">
    <property type="entry name" value="PHD-type_Zinc_Finger"/>
</dbReference>
<sequence length="574" mass="64248">MPRRKTLRPLCTDSCAFCLKLDDNPLLGNFTNNGELKLHTNCIFAASGLSQEKEEGTTDEDYIEGFHIDAIKREIRRGRSLICSYCRNPGACVGCVIKSCPCTFHLPCVSKAKGITIFSSTFPSYCRRHVPKQNLENWLKHCTEVPACCVCLFPMLPEEDKSEPLPTVAKCKNKETDPPHSKVFNTPVNNRRLPRRNCMAMSTPKRVRVSVELSVRRLSTSNSSWEVSDLSVDPEPIPDEPTVSSTTLCSSSRIHPALSHLPDWLKVSLSDKPDKQQMAAYEAWTHNSIHGLCCPKAWMHRSCIAGYAASAALHYLKCPYCAEKDVFIRSIIDAGIWVPDRDAAWELEPGAYADLAPADNSIASGSSESNSSSSPPSTSNPTPLQDSVQQTSTLRRSERRSVRPRKMSPSPDERRSPSVVQRQKSVLSLVWNSRQFGMRGRGGVIKSRRPTQPAIQKTPPDSFARRGNPRKLSLFPRNMNVDSPFGSQLSETHRLRQATLGSFLANMLVYDGRIIYKTRIVSEREIPVQESIQEEYRLEKAVPLESPQQTFTVGIRRDPLPQQITRGSCSQFQS</sequence>
<organism evidence="6 7">
    <name type="scientific">Opisthorchis viverrini</name>
    <name type="common">Southeast Asian liver fluke</name>
    <dbReference type="NCBI Taxonomy" id="6198"/>
    <lineage>
        <taxon>Eukaryota</taxon>
        <taxon>Metazoa</taxon>
        <taxon>Spiralia</taxon>
        <taxon>Lophotrochozoa</taxon>
        <taxon>Platyhelminthes</taxon>
        <taxon>Trematoda</taxon>
        <taxon>Digenea</taxon>
        <taxon>Opisthorchiida</taxon>
        <taxon>Opisthorchiata</taxon>
        <taxon>Opisthorchiidae</taxon>
        <taxon>Opisthorchis</taxon>
    </lineage>
</organism>
<evidence type="ECO:0000256" key="4">
    <source>
        <dbReference type="SAM" id="MobiDB-lite"/>
    </source>
</evidence>
<feature type="compositionally biased region" description="Low complexity" evidence="4">
    <location>
        <begin position="360"/>
        <end position="381"/>
    </location>
</feature>
<dbReference type="Pfam" id="PF13771">
    <property type="entry name" value="zf-HC5HC2H"/>
    <property type="match status" value="1"/>
</dbReference>
<dbReference type="Proteomes" id="UP000243686">
    <property type="component" value="Unassembled WGS sequence"/>
</dbReference>
<proteinExistence type="predicted"/>
<feature type="compositionally biased region" description="Polar residues" evidence="4">
    <location>
        <begin position="382"/>
        <end position="391"/>
    </location>
</feature>
<keyword evidence="3" id="KW-0862">Zinc</keyword>
<feature type="region of interest" description="Disordered" evidence="4">
    <location>
        <begin position="440"/>
        <end position="468"/>
    </location>
</feature>
<feature type="region of interest" description="Disordered" evidence="4">
    <location>
        <begin position="358"/>
        <end position="421"/>
    </location>
</feature>
<evidence type="ECO:0000256" key="1">
    <source>
        <dbReference type="ARBA" id="ARBA00022723"/>
    </source>
</evidence>
<evidence type="ECO:0000256" key="3">
    <source>
        <dbReference type="ARBA" id="ARBA00022833"/>
    </source>
</evidence>
<keyword evidence="7" id="KW-1185">Reference proteome</keyword>
<dbReference type="EMBL" id="KV891805">
    <property type="protein sequence ID" value="OON22337.1"/>
    <property type="molecule type" value="Genomic_DNA"/>
</dbReference>
<dbReference type="PROSITE" id="PS51805">
    <property type="entry name" value="EPHD"/>
    <property type="match status" value="1"/>
</dbReference>
<dbReference type="PANTHER" id="PTHR12420:SF42">
    <property type="entry name" value="G2_M PHASE-SPECIFIC E3 UBIQUITIN-PROTEIN LIGASE"/>
    <property type="match status" value="1"/>
</dbReference>
<gene>
    <name evidence="6" type="ORF">X801_01758</name>
</gene>
<keyword evidence="2" id="KW-0863">Zinc-finger</keyword>
<evidence type="ECO:0000256" key="2">
    <source>
        <dbReference type="ARBA" id="ARBA00022771"/>
    </source>
</evidence>
<feature type="domain" description="PHD-type" evidence="5">
    <location>
        <begin position="12"/>
        <end position="130"/>
    </location>
</feature>
<dbReference type="InterPro" id="IPR034732">
    <property type="entry name" value="EPHD"/>
</dbReference>
<evidence type="ECO:0000313" key="7">
    <source>
        <dbReference type="Proteomes" id="UP000243686"/>
    </source>
</evidence>
<dbReference type="AlphaFoldDB" id="A0A1S8X6P9"/>
<dbReference type="GO" id="GO:0008270">
    <property type="term" value="F:zinc ion binding"/>
    <property type="evidence" value="ECO:0007669"/>
    <property type="project" value="UniProtKB-KW"/>
</dbReference>
<dbReference type="PANTHER" id="PTHR12420">
    <property type="entry name" value="PHD FINGER PROTEIN"/>
    <property type="match status" value="1"/>
</dbReference>
<reference evidence="6 7" key="1">
    <citation type="submission" date="2015-03" db="EMBL/GenBank/DDBJ databases">
        <title>Draft genome of the nematode, Opisthorchis viverrini.</title>
        <authorList>
            <person name="Mitreva M."/>
        </authorList>
    </citation>
    <scope>NUCLEOTIDE SEQUENCE [LARGE SCALE GENOMIC DNA]</scope>
    <source>
        <strain evidence="6">Khon Kaen</strain>
    </source>
</reference>
<dbReference type="GO" id="GO:0005634">
    <property type="term" value="C:nucleus"/>
    <property type="evidence" value="ECO:0007669"/>
    <property type="project" value="TreeGrafter"/>
</dbReference>
<dbReference type="Gene3D" id="3.30.40.10">
    <property type="entry name" value="Zinc/RING finger domain, C3HC4 (zinc finger)"/>
    <property type="match status" value="1"/>
</dbReference>
<protein>
    <recommendedName>
        <fullName evidence="5">PHD-type domain-containing protein</fullName>
    </recommendedName>
</protein>
<accession>A0A1S8X6P9</accession>
<evidence type="ECO:0000259" key="5">
    <source>
        <dbReference type="PROSITE" id="PS51805"/>
    </source>
</evidence>
<evidence type="ECO:0000313" key="6">
    <source>
        <dbReference type="EMBL" id="OON22337.1"/>
    </source>
</evidence>
<dbReference type="InterPro" id="IPR013083">
    <property type="entry name" value="Znf_RING/FYVE/PHD"/>
</dbReference>
<keyword evidence="1" id="KW-0479">Metal-binding</keyword>
<name>A0A1S8X6P9_OPIVI</name>